<evidence type="ECO:0008006" key="4">
    <source>
        <dbReference type="Google" id="ProtNLM"/>
    </source>
</evidence>
<dbReference type="Proteomes" id="UP000216101">
    <property type="component" value="Unassembled WGS sequence"/>
</dbReference>
<feature type="signal peptide" evidence="1">
    <location>
        <begin position="1"/>
        <end position="25"/>
    </location>
</feature>
<comment type="caution">
    <text evidence="2">The sequence shown here is derived from an EMBL/GenBank/DDBJ whole genome shotgun (WGS) entry which is preliminary data.</text>
</comment>
<accession>A0A266QD35</accession>
<gene>
    <name evidence="2" type="ORF">CBP51_09860</name>
</gene>
<keyword evidence="1" id="KW-0732">Signal</keyword>
<reference evidence="3" key="1">
    <citation type="submission" date="2017-05" db="EMBL/GenBank/DDBJ databases">
        <authorList>
            <person name="Barney B.M."/>
        </authorList>
    </citation>
    <scope>NUCLEOTIDE SEQUENCE [LARGE SCALE GENOMIC DNA]</scope>
    <source>
        <strain evidence="3">PSBB022</strain>
    </source>
</reference>
<name>A0A266QD35_9GAMM</name>
<dbReference type="SUPFAM" id="SSF56925">
    <property type="entry name" value="OMPA-like"/>
    <property type="match status" value="1"/>
</dbReference>
<protein>
    <recommendedName>
        <fullName evidence="4">Outer membrane protein beta-barrel domain-containing protein</fullName>
    </recommendedName>
</protein>
<evidence type="ECO:0000256" key="1">
    <source>
        <dbReference type="SAM" id="SignalP"/>
    </source>
</evidence>
<keyword evidence="3" id="KW-1185">Reference proteome</keyword>
<dbReference type="InterPro" id="IPR011250">
    <property type="entry name" value="OMP/PagP_B-barrel"/>
</dbReference>
<evidence type="ECO:0000313" key="3">
    <source>
        <dbReference type="Proteomes" id="UP000216101"/>
    </source>
</evidence>
<organism evidence="2 3">
    <name type="scientific">Cellvibrio mixtus</name>
    <dbReference type="NCBI Taxonomy" id="39650"/>
    <lineage>
        <taxon>Bacteria</taxon>
        <taxon>Pseudomonadati</taxon>
        <taxon>Pseudomonadota</taxon>
        <taxon>Gammaproteobacteria</taxon>
        <taxon>Cellvibrionales</taxon>
        <taxon>Cellvibrionaceae</taxon>
        <taxon>Cellvibrio</taxon>
    </lineage>
</organism>
<feature type="chain" id="PRO_5012605298" description="Outer membrane protein beta-barrel domain-containing protein" evidence="1">
    <location>
        <begin position="26"/>
        <end position="187"/>
    </location>
</feature>
<sequence length="187" mass="19483">MKSSLKKMSMVIAAAGLFSSVNALANSPISYNYAGIQFVNQDVDNCSSNADGLRLSGSLELNSDFFALGSYSDLSDDRCGSNAISVGIGYHTLFGADSSLYGALSVENIDIDHGDSDSGLIAAVGLRGFINQQVEAKVQLAHHTAFDGNTVLSGGIAYWFARNVAATADVGLGTEASEIGLGLRLNF</sequence>
<evidence type="ECO:0000313" key="2">
    <source>
        <dbReference type="EMBL" id="OZY87261.1"/>
    </source>
</evidence>
<dbReference type="EMBL" id="NHNI01000001">
    <property type="protein sequence ID" value="OZY87261.1"/>
    <property type="molecule type" value="Genomic_DNA"/>
</dbReference>
<dbReference type="RefSeq" id="WP_094984713.1">
    <property type="nucleotide sequence ID" value="NZ_NHNI01000001.1"/>
</dbReference>
<dbReference type="AlphaFoldDB" id="A0A266QD35"/>
<proteinExistence type="predicted"/>